<keyword evidence="6" id="KW-1185">Reference proteome</keyword>
<dbReference type="EMBL" id="JAODUP010000017">
    <property type="protein sequence ID" value="KAK2168412.1"/>
    <property type="molecule type" value="Genomic_DNA"/>
</dbReference>
<dbReference type="InterPro" id="IPR030456">
    <property type="entry name" value="TF_fork_head_CS_2"/>
</dbReference>
<dbReference type="AlphaFoldDB" id="A0AAD9NFJ9"/>
<dbReference type="Proteomes" id="UP001208570">
    <property type="component" value="Unassembled WGS sequence"/>
</dbReference>
<reference evidence="5" key="1">
    <citation type="journal article" date="2023" name="Mol. Biol. Evol.">
        <title>Third-Generation Sequencing Reveals the Adaptive Role of the Epigenome in Three Deep-Sea Polychaetes.</title>
        <authorList>
            <person name="Perez M."/>
            <person name="Aroh O."/>
            <person name="Sun Y."/>
            <person name="Lan Y."/>
            <person name="Juniper S.K."/>
            <person name="Young C.R."/>
            <person name="Angers B."/>
            <person name="Qian P.Y."/>
        </authorList>
    </citation>
    <scope>NUCLEOTIDE SEQUENCE</scope>
    <source>
        <strain evidence="5">P08H-3</strain>
    </source>
</reference>
<comment type="subcellular location">
    <subcellularLocation>
        <location evidence="2">Nucleus</location>
    </subcellularLocation>
</comment>
<dbReference type="GO" id="GO:1990837">
    <property type="term" value="F:sequence-specific double-stranded DNA binding"/>
    <property type="evidence" value="ECO:0007669"/>
    <property type="project" value="TreeGrafter"/>
</dbReference>
<dbReference type="InterPro" id="IPR036388">
    <property type="entry name" value="WH-like_DNA-bd_sf"/>
</dbReference>
<gene>
    <name evidence="5" type="ORF">LSH36_17g13033</name>
</gene>
<feature type="compositionally biased region" description="Acidic residues" evidence="3">
    <location>
        <begin position="135"/>
        <end position="145"/>
    </location>
</feature>
<keyword evidence="2" id="KW-0539">Nucleus</keyword>
<dbReference type="GO" id="GO:0003700">
    <property type="term" value="F:DNA-binding transcription factor activity"/>
    <property type="evidence" value="ECO:0007669"/>
    <property type="project" value="InterPro"/>
</dbReference>
<evidence type="ECO:0000313" key="6">
    <source>
        <dbReference type="Proteomes" id="UP001208570"/>
    </source>
</evidence>
<evidence type="ECO:0000313" key="5">
    <source>
        <dbReference type="EMBL" id="KAK2168412.1"/>
    </source>
</evidence>
<accession>A0AAD9NFJ9</accession>
<dbReference type="CDD" id="cd20021">
    <property type="entry name" value="FH_FOXG"/>
    <property type="match status" value="1"/>
</dbReference>
<evidence type="ECO:0000256" key="1">
    <source>
        <dbReference type="ARBA" id="ARBA00023125"/>
    </source>
</evidence>
<dbReference type="GO" id="GO:0006357">
    <property type="term" value="P:regulation of transcription by RNA polymerase II"/>
    <property type="evidence" value="ECO:0007669"/>
    <property type="project" value="TreeGrafter"/>
</dbReference>
<dbReference type="SUPFAM" id="SSF46785">
    <property type="entry name" value="Winged helix' DNA-binding domain"/>
    <property type="match status" value="1"/>
</dbReference>
<organism evidence="5 6">
    <name type="scientific">Paralvinella palmiformis</name>
    <dbReference type="NCBI Taxonomy" id="53620"/>
    <lineage>
        <taxon>Eukaryota</taxon>
        <taxon>Metazoa</taxon>
        <taxon>Spiralia</taxon>
        <taxon>Lophotrochozoa</taxon>
        <taxon>Annelida</taxon>
        <taxon>Polychaeta</taxon>
        <taxon>Sedentaria</taxon>
        <taxon>Canalipalpata</taxon>
        <taxon>Terebellida</taxon>
        <taxon>Terebelliformia</taxon>
        <taxon>Alvinellidae</taxon>
        <taxon>Paralvinella</taxon>
    </lineage>
</organism>
<dbReference type="PRINTS" id="PR00053">
    <property type="entry name" value="FORKHEAD"/>
</dbReference>
<evidence type="ECO:0000256" key="3">
    <source>
        <dbReference type="SAM" id="MobiDB-lite"/>
    </source>
</evidence>
<dbReference type="PANTHER" id="PTHR46617:SF3">
    <property type="entry name" value="FORKHEAD BOX PROTEIN G1"/>
    <property type="match status" value="1"/>
</dbReference>
<dbReference type="InterPro" id="IPR036390">
    <property type="entry name" value="WH_DNA-bd_sf"/>
</dbReference>
<dbReference type="PANTHER" id="PTHR46617">
    <property type="entry name" value="FORKHEAD BOX PROTEIN G1"/>
    <property type="match status" value="1"/>
</dbReference>
<name>A0AAD9NFJ9_9ANNE</name>
<protein>
    <recommendedName>
        <fullName evidence="4">Fork-head domain-containing protein</fullName>
    </recommendedName>
</protein>
<feature type="region of interest" description="Disordered" evidence="3">
    <location>
        <begin position="125"/>
        <end position="202"/>
    </location>
</feature>
<comment type="caution">
    <text evidence="5">The sequence shown here is derived from an EMBL/GenBank/DDBJ whole genome shotgun (WGS) entry which is preliminary data.</text>
</comment>
<feature type="DNA-binding region" description="Fork-head" evidence="2">
    <location>
        <begin position="199"/>
        <end position="293"/>
    </location>
</feature>
<proteinExistence type="predicted"/>
<dbReference type="InterPro" id="IPR001766">
    <property type="entry name" value="Fork_head_dom"/>
</dbReference>
<dbReference type="InterPro" id="IPR018122">
    <property type="entry name" value="TF_fork_head_CS_1"/>
</dbReference>
<dbReference type="GO" id="GO:0005634">
    <property type="term" value="C:nucleus"/>
    <property type="evidence" value="ECO:0007669"/>
    <property type="project" value="UniProtKB-SubCell"/>
</dbReference>
<evidence type="ECO:0000256" key="2">
    <source>
        <dbReference type="PROSITE-ProRule" id="PRU00089"/>
    </source>
</evidence>
<evidence type="ECO:0000259" key="4">
    <source>
        <dbReference type="PROSITE" id="PS50039"/>
    </source>
</evidence>
<dbReference type="SMART" id="SM00339">
    <property type="entry name" value="FH"/>
    <property type="match status" value="1"/>
</dbReference>
<dbReference type="InterPro" id="IPR047208">
    <property type="entry name" value="FOXG1"/>
</dbReference>
<sequence length="443" mass="47522">MIVVDDLSRIRLPQSARSGESKIKMADRANSGSSTFAHPFSIRRMLGDSLDSVADVTSQRRPDIRSAFPEQRDVTEDEVDIETVDGRHGDSCRDTVSRCGVHLDTNCSDNGEITCRRPFVYDDRDRVTSRGSDASESDVDDDVDVDASSSLPAGCGPDSPESGDLDQSSDTDRDADKDGAGGGRPDPEEQPDGDRKPDKPPYSYNALIMMAIRNSAEKRLTLSGIYEFIMKNFPYYRDNKQGWQNSIRHNLSLNKCFVKVPRHYDDPGKGNYWMLDPSAEDVYIGGTTGKLRRRSTASRGRLTALRHHPALMAAGVFPGQSGYVMAAAAAAGLQAQMGGLMPVYGAPPHGPVEYYHALQRYGQALGPGGALAGPQAAPGAAAAMDKLLRDNAALGGFGAPGGRVGLPGPLAMPSLYAYALSGLQAATTTAAPSSYHHQLIFPK</sequence>
<dbReference type="PROSITE" id="PS50039">
    <property type="entry name" value="FORK_HEAD_3"/>
    <property type="match status" value="1"/>
</dbReference>
<keyword evidence="1 2" id="KW-0238">DNA-binding</keyword>
<dbReference type="PROSITE" id="PS00657">
    <property type="entry name" value="FORK_HEAD_1"/>
    <property type="match status" value="1"/>
</dbReference>
<dbReference type="Pfam" id="PF00250">
    <property type="entry name" value="Forkhead"/>
    <property type="match status" value="1"/>
</dbReference>
<dbReference type="PROSITE" id="PS00658">
    <property type="entry name" value="FORK_HEAD_2"/>
    <property type="match status" value="1"/>
</dbReference>
<dbReference type="FunFam" id="1.10.10.10:FF:000135">
    <property type="entry name" value="forkhead box protein G1"/>
    <property type="match status" value="1"/>
</dbReference>
<feature type="compositionally biased region" description="Basic and acidic residues" evidence="3">
    <location>
        <begin position="170"/>
        <end position="179"/>
    </location>
</feature>
<dbReference type="Gene3D" id="1.10.10.10">
    <property type="entry name" value="Winged helix-like DNA-binding domain superfamily/Winged helix DNA-binding domain"/>
    <property type="match status" value="1"/>
</dbReference>
<feature type="domain" description="Fork-head" evidence="4">
    <location>
        <begin position="199"/>
        <end position="293"/>
    </location>
</feature>